<dbReference type="AlphaFoldDB" id="A0A139HX32"/>
<keyword evidence="2" id="KW-1185">Reference proteome</keyword>
<evidence type="ECO:0000313" key="1">
    <source>
        <dbReference type="EMBL" id="KXT07025.1"/>
    </source>
</evidence>
<dbReference type="OrthoDB" id="3945550at2759"/>
<accession>A0A139HX32</accession>
<comment type="caution">
    <text evidence="1">The sequence shown here is derived from an EMBL/GenBank/DDBJ whole genome shotgun (WGS) entry which is preliminary data.</text>
</comment>
<dbReference type="STRING" id="321146.A0A139HX32"/>
<dbReference type="SUPFAM" id="SSF52047">
    <property type="entry name" value="RNI-like"/>
    <property type="match status" value="1"/>
</dbReference>
<reference evidence="1 2" key="1">
    <citation type="submission" date="2015-07" db="EMBL/GenBank/DDBJ databases">
        <title>Comparative genomics of the Sigatoka disease complex on banana suggests a link between parallel evolutionary changes in Pseudocercospora fijiensis and Pseudocercospora eumusae and increased virulence on the banana host.</title>
        <authorList>
            <person name="Chang T.-C."/>
            <person name="Salvucci A."/>
            <person name="Crous P.W."/>
            <person name="Stergiopoulos I."/>
        </authorList>
    </citation>
    <scope>NUCLEOTIDE SEQUENCE [LARGE SCALE GENOMIC DNA]</scope>
    <source>
        <strain evidence="1 2">CBS 114824</strain>
    </source>
</reference>
<evidence type="ECO:0008006" key="3">
    <source>
        <dbReference type="Google" id="ProtNLM"/>
    </source>
</evidence>
<protein>
    <recommendedName>
        <fullName evidence="3">F-box domain-containing protein</fullName>
    </recommendedName>
</protein>
<name>A0A139HX32_9PEZI</name>
<evidence type="ECO:0000313" key="2">
    <source>
        <dbReference type="Proteomes" id="UP000070133"/>
    </source>
</evidence>
<sequence length="639" mass="73563">MANIGDLPLELIASIAQVLSREHRPSLVKFALVSKKCSAATFEFIFTNIRISLDNKGGEKWSVARVSQILQQRQCLGQVCRLEIHAAQPRELFAAELDKFFRPIADLVEKLIGLRVIIWNANYPEIPTCIIDILRAREPRLKLNIRNWNWTPCQLPSAGIFPLQMAELTSPYLVGMSLIHCWVNQRNVLDERMDAFMSMLTQLPRLKRLFLYRQSKPLSYDAELSKPELEVSRQYASKHQIEAQKSITLEHLKLEGDHMRDDDLEFLQGSRIKFDARKVEILRIMTGRILERMSGLADFSSLEDLTILFDESAAGELGTDWEYAFAAGYFLQSLPNLKKLDLRDRFSYDTLYKSLAHHGPNLTSLTLWSSMPRSRRDRVRALKPSQMEDLVGRCPQLQHLVCTIQRDYRPAFEEIRTYRALATLKKLHFACLTLRPLRSDIGSGGTFGLDDVFDDFHSQRIEVNRATSIAYGYIRNAFINTAVDAALVASIWRAITSSQKDHLLAKLEVRSQRNDTPLGTVASPIADRIFTHFCSDWVARRSVRDDSDELVIEKTWQEDESRSTSDAKIEYSSEMQVFRRIWPNKSLGSDWRNDWASFPLHDDRKDLYRRPVVPVSSSTVVYRENAGQRLMGRHRVQEP</sequence>
<gene>
    <name evidence="1" type="ORF">AC578_7265</name>
</gene>
<dbReference type="EMBL" id="LFZN01000004">
    <property type="protein sequence ID" value="KXT07025.1"/>
    <property type="molecule type" value="Genomic_DNA"/>
</dbReference>
<dbReference type="InterPro" id="IPR032675">
    <property type="entry name" value="LRR_dom_sf"/>
</dbReference>
<organism evidence="1 2">
    <name type="scientific">Pseudocercospora eumusae</name>
    <dbReference type="NCBI Taxonomy" id="321146"/>
    <lineage>
        <taxon>Eukaryota</taxon>
        <taxon>Fungi</taxon>
        <taxon>Dikarya</taxon>
        <taxon>Ascomycota</taxon>
        <taxon>Pezizomycotina</taxon>
        <taxon>Dothideomycetes</taxon>
        <taxon>Dothideomycetidae</taxon>
        <taxon>Mycosphaerellales</taxon>
        <taxon>Mycosphaerellaceae</taxon>
        <taxon>Pseudocercospora</taxon>
    </lineage>
</organism>
<proteinExistence type="predicted"/>
<dbReference type="Gene3D" id="3.80.10.10">
    <property type="entry name" value="Ribonuclease Inhibitor"/>
    <property type="match status" value="1"/>
</dbReference>
<dbReference type="Proteomes" id="UP000070133">
    <property type="component" value="Unassembled WGS sequence"/>
</dbReference>